<keyword evidence="4 7" id="KW-0812">Transmembrane</keyword>
<keyword evidence="3" id="KW-1003">Cell membrane</keyword>
<evidence type="ECO:0000256" key="1">
    <source>
        <dbReference type="ARBA" id="ARBA00004651"/>
    </source>
</evidence>
<feature type="transmembrane region" description="Helical" evidence="7">
    <location>
        <begin position="234"/>
        <end position="257"/>
    </location>
</feature>
<dbReference type="EMBL" id="CP016540">
    <property type="protein sequence ID" value="ANU25515.1"/>
    <property type="molecule type" value="Genomic_DNA"/>
</dbReference>
<dbReference type="GO" id="GO:0005886">
    <property type="term" value="C:plasma membrane"/>
    <property type="evidence" value="ECO:0007669"/>
    <property type="project" value="UniProtKB-SubCell"/>
</dbReference>
<feature type="transmembrane region" description="Helical" evidence="7">
    <location>
        <begin position="357"/>
        <end position="376"/>
    </location>
</feature>
<evidence type="ECO:0000256" key="2">
    <source>
        <dbReference type="ARBA" id="ARBA00022448"/>
    </source>
</evidence>
<evidence type="ECO:0000313" key="9">
    <source>
        <dbReference type="EMBL" id="ANU25515.1"/>
    </source>
</evidence>
<evidence type="ECO:0000256" key="3">
    <source>
        <dbReference type="ARBA" id="ARBA00022475"/>
    </source>
</evidence>
<feature type="transmembrane region" description="Helical" evidence="7">
    <location>
        <begin position="7"/>
        <end position="30"/>
    </location>
</feature>
<dbReference type="GO" id="GO:0022857">
    <property type="term" value="F:transmembrane transporter activity"/>
    <property type="evidence" value="ECO:0007669"/>
    <property type="project" value="InterPro"/>
</dbReference>
<feature type="transmembrane region" description="Helical" evidence="7">
    <location>
        <begin position="199"/>
        <end position="222"/>
    </location>
</feature>
<dbReference type="InterPro" id="IPR050189">
    <property type="entry name" value="MFS_Efflux_Transporters"/>
</dbReference>
<feature type="transmembrane region" description="Helical" evidence="7">
    <location>
        <begin position="42"/>
        <end position="61"/>
    </location>
</feature>
<feature type="domain" description="Major facilitator superfamily (MFS) profile" evidence="8">
    <location>
        <begin position="4"/>
        <end position="380"/>
    </location>
</feature>
<sequence>MNLKVYILALSTVAVGLVELIVGGILPTIAEEFDVSLATAGQLITVFAMIIAIAGPVLLVATSKFERKKVYLISMFVFFLGNLMTYFSPDFTWMMIARVITAASTALIVVLSLTIVAKLVEPPYRAKAIGFIFMGISSSLVLGVPLGILISDAFGWRFIFLGIALLSIGSMVLIALYIQPIPGGTAVPIKQQLKAVASAKIGTAHLATLFMLAGHYTVYAYFTPYLETNLQLSSTWVSICYLLFGIAAVSGGAIGGALSDSIGSKKSIILVISAFAVVLFILPFTTFSLIVFLPVMIIWAALSWTLAPAQQSYLIETDPATSDVQQSFNNSALQVGIALGSAIGGIALTQTGSVSSMPWVGAVIVVIALGCAVFSLTRPAIKRHIEPTVKQNFKANFEQK</sequence>
<dbReference type="InterPro" id="IPR020846">
    <property type="entry name" value="MFS_dom"/>
</dbReference>
<organism evidence="9 10">
    <name type="scientific">Planococcus versutus</name>
    <dbReference type="NCBI Taxonomy" id="1302659"/>
    <lineage>
        <taxon>Bacteria</taxon>
        <taxon>Bacillati</taxon>
        <taxon>Bacillota</taxon>
        <taxon>Bacilli</taxon>
        <taxon>Bacillales</taxon>
        <taxon>Caryophanaceae</taxon>
        <taxon>Planococcus</taxon>
    </lineage>
</organism>
<proteinExistence type="predicted"/>
<dbReference type="RefSeq" id="WP_065524107.1">
    <property type="nucleotide sequence ID" value="NZ_CP016540.2"/>
</dbReference>
<gene>
    <name evidence="9" type="ORF">I858_000285</name>
</gene>
<dbReference type="PROSITE" id="PS50850">
    <property type="entry name" value="MFS"/>
    <property type="match status" value="1"/>
</dbReference>
<keyword evidence="10" id="KW-1185">Reference proteome</keyword>
<evidence type="ECO:0000256" key="7">
    <source>
        <dbReference type="SAM" id="Phobius"/>
    </source>
</evidence>
<dbReference type="InterPro" id="IPR036259">
    <property type="entry name" value="MFS_trans_sf"/>
</dbReference>
<keyword evidence="5 7" id="KW-1133">Transmembrane helix</keyword>
<evidence type="ECO:0000313" key="10">
    <source>
        <dbReference type="Proteomes" id="UP000053354"/>
    </source>
</evidence>
<dbReference type="Pfam" id="PF07690">
    <property type="entry name" value="MFS_1"/>
    <property type="match status" value="1"/>
</dbReference>
<keyword evidence="6 7" id="KW-0472">Membrane</keyword>
<dbReference type="PANTHER" id="PTHR43124:SF10">
    <property type="entry name" value="PURINE EFFLUX PUMP PBUE"/>
    <property type="match status" value="1"/>
</dbReference>
<dbReference type="AlphaFoldDB" id="A0A1B1RX52"/>
<dbReference type="CDD" id="cd17324">
    <property type="entry name" value="MFS_NepI_like"/>
    <property type="match status" value="1"/>
</dbReference>
<comment type="subcellular location">
    <subcellularLocation>
        <location evidence="1">Cell membrane</location>
        <topology evidence="1">Multi-pass membrane protein</topology>
    </subcellularLocation>
</comment>
<feature type="transmembrane region" description="Helical" evidence="7">
    <location>
        <begin position="269"/>
        <end position="302"/>
    </location>
</feature>
<evidence type="ECO:0000259" key="8">
    <source>
        <dbReference type="PROSITE" id="PS50850"/>
    </source>
</evidence>
<evidence type="ECO:0000256" key="6">
    <source>
        <dbReference type="ARBA" id="ARBA00023136"/>
    </source>
</evidence>
<feature type="transmembrane region" description="Helical" evidence="7">
    <location>
        <begin position="128"/>
        <end position="150"/>
    </location>
</feature>
<dbReference type="SUPFAM" id="SSF103473">
    <property type="entry name" value="MFS general substrate transporter"/>
    <property type="match status" value="1"/>
</dbReference>
<reference evidence="9" key="1">
    <citation type="submission" date="2016-10" db="EMBL/GenBank/DDBJ databases">
        <authorList>
            <person name="See-Too W.S."/>
        </authorList>
    </citation>
    <scope>NUCLEOTIDE SEQUENCE</scope>
    <source>
        <strain evidence="9">L10.15</strain>
    </source>
</reference>
<dbReference type="KEGG" id="pll:I858_000285"/>
<dbReference type="OrthoDB" id="2727100at2"/>
<dbReference type="Proteomes" id="UP000053354">
    <property type="component" value="Chromosome"/>
</dbReference>
<evidence type="ECO:0000256" key="5">
    <source>
        <dbReference type="ARBA" id="ARBA00022989"/>
    </source>
</evidence>
<feature type="transmembrane region" description="Helical" evidence="7">
    <location>
        <begin position="70"/>
        <end position="87"/>
    </location>
</feature>
<evidence type="ECO:0000256" key="4">
    <source>
        <dbReference type="ARBA" id="ARBA00022692"/>
    </source>
</evidence>
<name>A0A1B1RX52_9BACL</name>
<feature type="transmembrane region" description="Helical" evidence="7">
    <location>
        <begin position="156"/>
        <end position="178"/>
    </location>
</feature>
<dbReference type="InterPro" id="IPR011701">
    <property type="entry name" value="MFS"/>
</dbReference>
<protein>
    <submittedName>
        <fullName evidence="9">MFS transporter</fullName>
    </submittedName>
</protein>
<dbReference type="Gene3D" id="1.20.1250.20">
    <property type="entry name" value="MFS general substrate transporter like domains"/>
    <property type="match status" value="2"/>
</dbReference>
<dbReference type="PANTHER" id="PTHR43124">
    <property type="entry name" value="PURINE EFFLUX PUMP PBUE"/>
    <property type="match status" value="1"/>
</dbReference>
<keyword evidence="2" id="KW-0813">Transport</keyword>
<accession>A0A1B1RX52</accession>
<feature type="transmembrane region" description="Helical" evidence="7">
    <location>
        <begin position="93"/>
        <end position="116"/>
    </location>
</feature>